<dbReference type="OrthoDB" id="114080at2759"/>
<protein>
    <submittedName>
        <fullName evidence="1">Uncharacterized protein</fullName>
    </submittedName>
</protein>
<dbReference type="AlphaFoldDB" id="A0A2H9THI5"/>
<organism evidence="1 2">
    <name type="scientific">Paramicrosporidium saccamoebae</name>
    <dbReference type="NCBI Taxonomy" id="1246581"/>
    <lineage>
        <taxon>Eukaryota</taxon>
        <taxon>Fungi</taxon>
        <taxon>Fungi incertae sedis</taxon>
        <taxon>Cryptomycota</taxon>
        <taxon>Cryptomycota incertae sedis</taxon>
        <taxon>Paramicrosporidium</taxon>
    </lineage>
</organism>
<comment type="caution">
    <text evidence="1">The sequence shown here is derived from an EMBL/GenBank/DDBJ whole genome shotgun (WGS) entry which is preliminary data.</text>
</comment>
<evidence type="ECO:0000313" key="2">
    <source>
        <dbReference type="Proteomes" id="UP000240830"/>
    </source>
</evidence>
<keyword evidence="2" id="KW-1185">Reference proteome</keyword>
<dbReference type="Proteomes" id="UP000240830">
    <property type="component" value="Unassembled WGS sequence"/>
</dbReference>
<reference evidence="1 2" key="1">
    <citation type="submission" date="2016-10" db="EMBL/GenBank/DDBJ databases">
        <title>The genome of Paramicrosporidium saccamoebae is the missing link in understanding Cryptomycota and Microsporidia evolution.</title>
        <authorList>
            <person name="Quandt C.A."/>
            <person name="Beaudet D."/>
            <person name="Corsaro D."/>
            <person name="Michel R."/>
            <person name="Corradi N."/>
            <person name="James T."/>
        </authorList>
    </citation>
    <scope>NUCLEOTIDE SEQUENCE [LARGE SCALE GENOMIC DNA]</scope>
    <source>
        <strain evidence="1 2">KSL3</strain>
    </source>
</reference>
<dbReference type="PANTHER" id="PTHR34786:SF1">
    <property type="entry name" value="OS09G0504900 PROTEIN"/>
    <property type="match status" value="1"/>
</dbReference>
<dbReference type="PANTHER" id="PTHR34786">
    <property type="entry name" value="OS09G0504900 PROTEIN"/>
    <property type="match status" value="1"/>
</dbReference>
<name>A0A2H9THI5_9FUNG</name>
<sequence>MDSPLLLREPPIVPAFTSRLFPNTIALWNESKLLARLLYKTKNQHRAGLYYHRMQQVMRVLKCMAREEVYLQACWETGAEYSVNGMELLCAKLKRDCGKAYILLEHVYSEAYFVPLAVTGMAMLARLHACALLVESDLDKTVTRIEI</sequence>
<dbReference type="EMBL" id="MTSL01000184">
    <property type="protein sequence ID" value="PJF17218.1"/>
    <property type="molecule type" value="Genomic_DNA"/>
</dbReference>
<evidence type="ECO:0000313" key="1">
    <source>
        <dbReference type="EMBL" id="PJF17218.1"/>
    </source>
</evidence>
<gene>
    <name evidence="1" type="ORF">PSACC_02969</name>
</gene>
<accession>A0A2H9THI5</accession>
<proteinExistence type="predicted"/>